<feature type="compositionally biased region" description="Low complexity" evidence="1">
    <location>
        <begin position="39"/>
        <end position="55"/>
    </location>
</feature>
<evidence type="ECO:0000256" key="1">
    <source>
        <dbReference type="SAM" id="MobiDB-lite"/>
    </source>
</evidence>
<evidence type="ECO:0000313" key="3">
    <source>
        <dbReference type="Proteomes" id="UP000324222"/>
    </source>
</evidence>
<evidence type="ECO:0000313" key="2">
    <source>
        <dbReference type="EMBL" id="MPC75551.1"/>
    </source>
</evidence>
<name>A0A5B7HRD3_PORTR</name>
<dbReference type="EMBL" id="VSRR010041383">
    <property type="protein sequence ID" value="MPC75551.1"/>
    <property type="molecule type" value="Genomic_DNA"/>
</dbReference>
<sequence length="100" mass="10847">MVPLYHGGPYTNYQVCFKSTHYKSPPNKLLTNKDTRSTNRSPSPNHMNPPSSHPHAITRLHQPTPAQLSPTSRPPCASLPPAPAQPSARPALSHALLGLL</sequence>
<keyword evidence="3" id="KW-1185">Reference proteome</keyword>
<dbReference type="Proteomes" id="UP000324222">
    <property type="component" value="Unassembled WGS sequence"/>
</dbReference>
<protein>
    <submittedName>
        <fullName evidence="2">Uncharacterized protein</fullName>
    </submittedName>
</protein>
<gene>
    <name evidence="2" type="ORF">E2C01_069941</name>
</gene>
<comment type="caution">
    <text evidence="2">The sequence shown here is derived from an EMBL/GenBank/DDBJ whole genome shotgun (WGS) entry which is preliminary data.</text>
</comment>
<feature type="region of interest" description="Disordered" evidence="1">
    <location>
        <begin position="21"/>
        <end position="100"/>
    </location>
</feature>
<organism evidence="2 3">
    <name type="scientific">Portunus trituberculatus</name>
    <name type="common">Swimming crab</name>
    <name type="synonym">Neptunus trituberculatus</name>
    <dbReference type="NCBI Taxonomy" id="210409"/>
    <lineage>
        <taxon>Eukaryota</taxon>
        <taxon>Metazoa</taxon>
        <taxon>Ecdysozoa</taxon>
        <taxon>Arthropoda</taxon>
        <taxon>Crustacea</taxon>
        <taxon>Multicrustacea</taxon>
        <taxon>Malacostraca</taxon>
        <taxon>Eumalacostraca</taxon>
        <taxon>Eucarida</taxon>
        <taxon>Decapoda</taxon>
        <taxon>Pleocyemata</taxon>
        <taxon>Brachyura</taxon>
        <taxon>Eubrachyura</taxon>
        <taxon>Portunoidea</taxon>
        <taxon>Portunidae</taxon>
        <taxon>Portuninae</taxon>
        <taxon>Portunus</taxon>
    </lineage>
</organism>
<dbReference type="AlphaFoldDB" id="A0A5B7HRD3"/>
<proteinExistence type="predicted"/>
<reference evidence="2 3" key="1">
    <citation type="submission" date="2019-05" db="EMBL/GenBank/DDBJ databases">
        <title>Another draft genome of Portunus trituberculatus and its Hox gene families provides insights of decapod evolution.</title>
        <authorList>
            <person name="Jeong J.-H."/>
            <person name="Song I."/>
            <person name="Kim S."/>
            <person name="Choi T."/>
            <person name="Kim D."/>
            <person name="Ryu S."/>
            <person name="Kim W."/>
        </authorList>
    </citation>
    <scope>NUCLEOTIDE SEQUENCE [LARGE SCALE GENOMIC DNA]</scope>
    <source>
        <tissue evidence="2">Muscle</tissue>
    </source>
</reference>
<accession>A0A5B7HRD3</accession>